<organism evidence="4">
    <name type="scientific">Sesamum radiatum</name>
    <name type="common">Black benniseed</name>
    <dbReference type="NCBI Taxonomy" id="300843"/>
    <lineage>
        <taxon>Eukaryota</taxon>
        <taxon>Viridiplantae</taxon>
        <taxon>Streptophyta</taxon>
        <taxon>Embryophyta</taxon>
        <taxon>Tracheophyta</taxon>
        <taxon>Spermatophyta</taxon>
        <taxon>Magnoliopsida</taxon>
        <taxon>eudicotyledons</taxon>
        <taxon>Gunneridae</taxon>
        <taxon>Pentapetalae</taxon>
        <taxon>asterids</taxon>
        <taxon>lamiids</taxon>
        <taxon>Lamiales</taxon>
        <taxon>Pedaliaceae</taxon>
        <taxon>Sesamum</taxon>
    </lineage>
</organism>
<comment type="caution">
    <text evidence="4">The sequence shown here is derived from an EMBL/GenBank/DDBJ whole genome shotgun (WGS) entry which is preliminary data.</text>
</comment>
<evidence type="ECO:0000256" key="2">
    <source>
        <dbReference type="SAM" id="Phobius"/>
    </source>
</evidence>
<dbReference type="InterPro" id="IPR025753">
    <property type="entry name" value="AAA_N_dom"/>
</dbReference>
<evidence type="ECO:0000259" key="3">
    <source>
        <dbReference type="Pfam" id="PF14363"/>
    </source>
</evidence>
<dbReference type="AlphaFoldDB" id="A0AAW2RZV6"/>
<feature type="transmembrane region" description="Helical" evidence="2">
    <location>
        <begin position="12"/>
        <end position="29"/>
    </location>
</feature>
<accession>A0AAW2RZV6</accession>
<dbReference type="PANTHER" id="PTHR23070">
    <property type="entry name" value="BCS1 AAA-TYPE ATPASE"/>
    <property type="match status" value="1"/>
</dbReference>
<dbReference type="InterPro" id="IPR050747">
    <property type="entry name" value="Mitochondrial_chaperone_BCS1"/>
</dbReference>
<dbReference type="GO" id="GO:0016787">
    <property type="term" value="F:hydrolase activity"/>
    <property type="evidence" value="ECO:0007669"/>
    <property type="project" value="UniProtKB-KW"/>
</dbReference>
<reference evidence="4" key="1">
    <citation type="submission" date="2020-06" db="EMBL/GenBank/DDBJ databases">
        <authorList>
            <person name="Li T."/>
            <person name="Hu X."/>
            <person name="Zhang T."/>
            <person name="Song X."/>
            <person name="Zhang H."/>
            <person name="Dai N."/>
            <person name="Sheng W."/>
            <person name="Hou X."/>
            <person name="Wei L."/>
        </authorList>
    </citation>
    <scope>NUCLEOTIDE SEQUENCE</scope>
    <source>
        <strain evidence="4">G02</strain>
        <tissue evidence="4">Leaf</tissue>
    </source>
</reference>
<evidence type="ECO:0000256" key="1">
    <source>
        <dbReference type="ARBA" id="ARBA00022801"/>
    </source>
</evidence>
<sequence length="224" mass="26947">MMNPVMNMPGTWGTIGSTLLTVIFFWDMLRRYCPPELRRYLEKCSIRVSQFLNPYVQISIHEYLGSHLRPHEAYSIVEAYLSLNSSKHAKRLKAEMTKDNDNKLMLSMDEYERTTDEFNGVQVKWISGKAATPPRPMSFSYYPEPEKRYYKLKFHKQYKEMITETYLEHVIKKGKEIQARNRQRKLYTNGHSKSYWSILCLSIQQNFRLLRWKRRKRRKSLRIC</sequence>
<protein>
    <submittedName>
        <fullName evidence="4">AAA-ATPase</fullName>
    </submittedName>
</protein>
<proteinExistence type="predicted"/>
<feature type="domain" description="AAA-type ATPase N-terminal" evidence="3">
    <location>
        <begin position="33"/>
        <end position="127"/>
    </location>
</feature>
<keyword evidence="2" id="KW-0472">Membrane</keyword>
<keyword evidence="2" id="KW-1133">Transmembrane helix</keyword>
<dbReference type="EMBL" id="JACGWJ010000012">
    <property type="protein sequence ID" value="KAL0385001.1"/>
    <property type="molecule type" value="Genomic_DNA"/>
</dbReference>
<evidence type="ECO:0000313" key="4">
    <source>
        <dbReference type="EMBL" id="KAL0385001.1"/>
    </source>
</evidence>
<keyword evidence="2" id="KW-0812">Transmembrane</keyword>
<reference evidence="4" key="2">
    <citation type="journal article" date="2024" name="Plant">
        <title>Genomic evolution and insights into agronomic trait innovations of Sesamum species.</title>
        <authorList>
            <person name="Miao H."/>
            <person name="Wang L."/>
            <person name="Qu L."/>
            <person name="Liu H."/>
            <person name="Sun Y."/>
            <person name="Le M."/>
            <person name="Wang Q."/>
            <person name="Wei S."/>
            <person name="Zheng Y."/>
            <person name="Lin W."/>
            <person name="Duan Y."/>
            <person name="Cao H."/>
            <person name="Xiong S."/>
            <person name="Wang X."/>
            <person name="Wei L."/>
            <person name="Li C."/>
            <person name="Ma Q."/>
            <person name="Ju M."/>
            <person name="Zhao R."/>
            <person name="Li G."/>
            <person name="Mu C."/>
            <person name="Tian Q."/>
            <person name="Mei H."/>
            <person name="Zhang T."/>
            <person name="Gao T."/>
            <person name="Zhang H."/>
        </authorList>
    </citation>
    <scope>NUCLEOTIDE SEQUENCE</scope>
    <source>
        <strain evidence="4">G02</strain>
    </source>
</reference>
<keyword evidence="1" id="KW-0378">Hydrolase</keyword>
<name>A0AAW2RZV6_SESRA</name>
<gene>
    <name evidence="4" type="ORF">Sradi_2894400</name>
</gene>
<dbReference type="Pfam" id="PF14363">
    <property type="entry name" value="AAA_assoc"/>
    <property type="match status" value="1"/>
</dbReference>